<feature type="compositionally biased region" description="Gly residues" evidence="1">
    <location>
        <begin position="126"/>
        <end position="135"/>
    </location>
</feature>
<reference evidence="2" key="1">
    <citation type="journal article" date="2014" name="Int. J. Syst. Evol. Microbiol.">
        <title>Complete genome sequence of Corynebacterium casei LMG S-19264T (=DSM 44701T), isolated from a smear-ripened cheese.</title>
        <authorList>
            <consortium name="US DOE Joint Genome Institute (JGI-PGF)"/>
            <person name="Walter F."/>
            <person name="Albersmeier A."/>
            <person name="Kalinowski J."/>
            <person name="Ruckert C."/>
        </authorList>
    </citation>
    <scope>NUCLEOTIDE SEQUENCE</scope>
    <source>
        <strain evidence="2">JCM 4784</strain>
    </source>
</reference>
<evidence type="ECO:0000256" key="1">
    <source>
        <dbReference type="SAM" id="MobiDB-lite"/>
    </source>
</evidence>
<dbReference type="AlphaFoldDB" id="A0A918Z7V8"/>
<keyword evidence="3" id="KW-1185">Reference proteome</keyword>
<dbReference type="Pfam" id="PF17196">
    <property type="entry name" value="DUF5133"/>
    <property type="match status" value="1"/>
</dbReference>
<dbReference type="InterPro" id="IPR033457">
    <property type="entry name" value="DUF5133"/>
</dbReference>
<sequence>MDTVLMPDPKQLRVLLARYADLRIAAPPTEANRRALEDVSYTLCVLTGATTIEDALGVADALLAGEPVPRCAGPAPARASSTPRVRTAGTAGRARELPLPRPSASRPAPAPVPLPSAKTGPESAVGGAGGVSLAV</sequence>
<reference evidence="2" key="2">
    <citation type="submission" date="2020-09" db="EMBL/GenBank/DDBJ databases">
        <authorList>
            <person name="Sun Q."/>
            <person name="Ohkuma M."/>
        </authorList>
    </citation>
    <scope>NUCLEOTIDE SEQUENCE</scope>
    <source>
        <strain evidence="2">JCM 4784</strain>
    </source>
</reference>
<dbReference type="Proteomes" id="UP000608024">
    <property type="component" value="Unassembled WGS sequence"/>
</dbReference>
<organism evidence="2 3">
    <name type="scientific">Streptomyces longispororuber</name>
    <dbReference type="NCBI Taxonomy" id="68230"/>
    <lineage>
        <taxon>Bacteria</taxon>
        <taxon>Bacillati</taxon>
        <taxon>Actinomycetota</taxon>
        <taxon>Actinomycetes</taxon>
        <taxon>Kitasatosporales</taxon>
        <taxon>Streptomycetaceae</taxon>
        <taxon>Streptomyces</taxon>
    </lineage>
</organism>
<evidence type="ECO:0000313" key="3">
    <source>
        <dbReference type="Proteomes" id="UP000608024"/>
    </source>
</evidence>
<dbReference type="EMBL" id="BNBT01000007">
    <property type="protein sequence ID" value="GHE40987.1"/>
    <property type="molecule type" value="Genomic_DNA"/>
</dbReference>
<evidence type="ECO:0000313" key="2">
    <source>
        <dbReference type="EMBL" id="GHE40987.1"/>
    </source>
</evidence>
<name>A0A918Z7V8_9ACTN</name>
<gene>
    <name evidence="2" type="ORF">GCM10018785_08170</name>
</gene>
<protein>
    <recommendedName>
        <fullName evidence="4">DUF5133 domain-containing protein</fullName>
    </recommendedName>
</protein>
<comment type="caution">
    <text evidence="2">The sequence shown here is derived from an EMBL/GenBank/DDBJ whole genome shotgun (WGS) entry which is preliminary data.</text>
</comment>
<feature type="region of interest" description="Disordered" evidence="1">
    <location>
        <begin position="70"/>
        <end position="135"/>
    </location>
</feature>
<proteinExistence type="predicted"/>
<dbReference type="RefSeq" id="WP_373314555.1">
    <property type="nucleotide sequence ID" value="NZ_BNBT01000007.1"/>
</dbReference>
<accession>A0A918Z7V8</accession>
<evidence type="ECO:0008006" key="4">
    <source>
        <dbReference type="Google" id="ProtNLM"/>
    </source>
</evidence>